<sequence>MTVYTNLNDQQIVALVKQSDEIAYQDVYLRYNKLLFLFAYRKLRDKEEAREVVQGIFVWLWNKEGFELSP</sequence>
<dbReference type="SUPFAM" id="SSF88946">
    <property type="entry name" value="Sigma2 domain of RNA polymerase sigma factors"/>
    <property type="match status" value="1"/>
</dbReference>
<name>A0ABP7QZS7_9SPHI</name>
<dbReference type="Gene3D" id="1.10.1740.10">
    <property type="match status" value="1"/>
</dbReference>
<accession>A0ABP7QZS7</accession>
<evidence type="ECO:0000313" key="1">
    <source>
        <dbReference type="EMBL" id="GAA3990443.1"/>
    </source>
</evidence>
<reference evidence="2" key="1">
    <citation type="journal article" date="2019" name="Int. J. Syst. Evol. Microbiol.">
        <title>The Global Catalogue of Microorganisms (GCM) 10K type strain sequencing project: providing services to taxonomists for standard genome sequencing and annotation.</title>
        <authorList>
            <consortium name="The Broad Institute Genomics Platform"/>
            <consortium name="The Broad Institute Genome Sequencing Center for Infectious Disease"/>
            <person name="Wu L."/>
            <person name="Ma J."/>
        </authorList>
    </citation>
    <scope>NUCLEOTIDE SEQUENCE [LARGE SCALE GENOMIC DNA]</scope>
    <source>
        <strain evidence="2">JCM 16601</strain>
    </source>
</reference>
<keyword evidence="2" id="KW-1185">Reference proteome</keyword>
<dbReference type="Proteomes" id="UP001500742">
    <property type="component" value="Unassembled WGS sequence"/>
</dbReference>
<dbReference type="EMBL" id="BAAAZC010000031">
    <property type="protein sequence ID" value="GAA3990443.1"/>
    <property type="molecule type" value="Genomic_DNA"/>
</dbReference>
<evidence type="ECO:0008006" key="3">
    <source>
        <dbReference type="Google" id="ProtNLM"/>
    </source>
</evidence>
<gene>
    <name evidence="1" type="ORF">GCM10022210_50050</name>
</gene>
<proteinExistence type="predicted"/>
<dbReference type="RefSeq" id="WP_259086715.1">
    <property type="nucleotide sequence ID" value="NZ_BAAAZC010000031.1"/>
</dbReference>
<organism evidence="1 2">
    <name type="scientific">Mucilaginibacter dorajii</name>
    <dbReference type="NCBI Taxonomy" id="692994"/>
    <lineage>
        <taxon>Bacteria</taxon>
        <taxon>Pseudomonadati</taxon>
        <taxon>Bacteroidota</taxon>
        <taxon>Sphingobacteriia</taxon>
        <taxon>Sphingobacteriales</taxon>
        <taxon>Sphingobacteriaceae</taxon>
        <taxon>Mucilaginibacter</taxon>
    </lineage>
</organism>
<comment type="caution">
    <text evidence="1">The sequence shown here is derived from an EMBL/GenBank/DDBJ whole genome shotgun (WGS) entry which is preliminary data.</text>
</comment>
<evidence type="ECO:0000313" key="2">
    <source>
        <dbReference type="Proteomes" id="UP001500742"/>
    </source>
</evidence>
<dbReference type="InterPro" id="IPR013325">
    <property type="entry name" value="RNA_pol_sigma_r2"/>
</dbReference>
<protein>
    <recommendedName>
        <fullName evidence="3">RNA polymerase sigma-70 region 2 domain-containing protein</fullName>
    </recommendedName>
</protein>